<evidence type="ECO:0000256" key="1">
    <source>
        <dbReference type="SAM" id="SignalP"/>
    </source>
</evidence>
<dbReference type="InterPro" id="IPR050553">
    <property type="entry name" value="Thioredoxin_ResA/DsbE_sf"/>
</dbReference>
<evidence type="ECO:0000259" key="2">
    <source>
        <dbReference type="PROSITE" id="PS51352"/>
    </source>
</evidence>
<evidence type="ECO:0000313" key="4">
    <source>
        <dbReference type="Proteomes" id="UP000242205"/>
    </source>
</evidence>
<dbReference type="Proteomes" id="UP000242205">
    <property type="component" value="Chromosome"/>
</dbReference>
<sequence>MKSVLRTLIVLAVAAAAAVAGLYAGQALNRPAQAPEGVTPDAAQRLLATALPDADGRMHTVSDWNGRVIVANFWATWCPPCIKEIPEFSEVARRYRDAPVQFVGLSIDSAENVRDFRERFDVPYPLLVGTSNTLGLAEAFGNSARALPFTVILGRDGAVADVTLGTLNEDQLVERIEGLLHP</sequence>
<dbReference type="InterPro" id="IPR013766">
    <property type="entry name" value="Thioredoxin_domain"/>
</dbReference>
<dbReference type="RefSeq" id="WP_102247699.1">
    <property type="nucleotide sequence ID" value="NZ_CP025682.1"/>
</dbReference>
<dbReference type="InterPro" id="IPR036249">
    <property type="entry name" value="Thioredoxin-like_sf"/>
</dbReference>
<name>A0A2I6S8S8_9RHOO</name>
<accession>A0A2I6S8S8</accession>
<dbReference type="KEGG" id="atw:C0099_12365"/>
<feature type="signal peptide" evidence="1">
    <location>
        <begin position="1"/>
        <end position="20"/>
    </location>
</feature>
<dbReference type="PROSITE" id="PS51352">
    <property type="entry name" value="THIOREDOXIN_2"/>
    <property type="match status" value="1"/>
</dbReference>
<keyword evidence="4" id="KW-1185">Reference proteome</keyword>
<dbReference type="PANTHER" id="PTHR42852">
    <property type="entry name" value="THIOL:DISULFIDE INTERCHANGE PROTEIN DSBE"/>
    <property type="match status" value="1"/>
</dbReference>
<keyword evidence="1" id="KW-0732">Signal</keyword>
<evidence type="ECO:0000313" key="3">
    <source>
        <dbReference type="EMBL" id="AUN95652.1"/>
    </source>
</evidence>
<reference evidence="3 4" key="1">
    <citation type="submission" date="2018-01" db="EMBL/GenBank/DDBJ databases">
        <authorList>
            <person name="Fu G.-Y."/>
        </authorList>
    </citation>
    <scope>NUCLEOTIDE SEQUENCE [LARGE SCALE GENOMIC DNA]</scope>
    <source>
        <strain evidence="3 4">SY39</strain>
    </source>
</reference>
<dbReference type="EMBL" id="CP025682">
    <property type="protein sequence ID" value="AUN95652.1"/>
    <property type="molecule type" value="Genomic_DNA"/>
</dbReference>
<dbReference type="Gene3D" id="3.40.30.10">
    <property type="entry name" value="Glutaredoxin"/>
    <property type="match status" value="1"/>
</dbReference>
<dbReference type="InterPro" id="IPR013740">
    <property type="entry name" value="Redoxin"/>
</dbReference>
<gene>
    <name evidence="3" type="ORF">C0099_12365</name>
</gene>
<organism evidence="3 4">
    <name type="scientific">Pseudazoarcus pumilus</name>
    <dbReference type="NCBI Taxonomy" id="2067960"/>
    <lineage>
        <taxon>Bacteria</taxon>
        <taxon>Pseudomonadati</taxon>
        <taxon>Pseudomonadota</taxon>
        <taxon>Betaproteobacteria</taxon>
        <taxon>Rhodocyclales</taxon>
        <taxon>Zoogloeaceae</taxon>
        <taxon>Pseudazoarcus</taxon>
    </lineage>
</organism>
<dbReference type="GO" id="GO:0016491">
    <property type="term" value="F:oxidoreductase activity"/>
    <property type="evidence" value="ECO:0007669"/>
    <property type="project" value="InterPro"/>
</dbReference>
<feature type="domain" description="Thioredoxin" evidence="2">
    <location>
        <begin position="40"/>
        <end position="181"/>
    </location>
</feature>
<feature type="chain" id="PRO_5014321531" evidence="1">
    <location>
        <begin position="21"/>
        <end position="182"/>
    </location>
</feature>
<dbReference type="SUPFAM" id="SSF52833">
    <property type="entry name" value="Thioredoxin-like"/>
    <property type="match status" value="1"/>
</dbReference>
<dbReference type="OrthoDB" id="9811352at2"/>
<proteinExistence type="predicted"/>
<dbReference type="AlphaFoldDB" id="A0A2I6S8S8"/>
<dbReference type="PANTHER" id="PTHR42852:SF13">
    <property type="entry name" value="PROTEIN DIPZ"/>
    <property type="match status" value="1"/>
</dbReference>
<dbReference type="CDD" id="cd02966">
    <property type="entry name" value="TlpA_like_family"/>
    <property type="match status" value="1"/>
</dbReference>
<protein>
    <submittedName>
        <fullName evidence="3">TlpA family protein disulfide reductase</fullName>
    </submittedName>
</protein>
<dbReference type="Pfam" id="PF08534">
    <property type="entry name" value="Redoxin"/>
    <property type="match status" value="1"/>
</dbReference>